<evidence type="ECO:0000313" key="5">
    <source>
        <dbReference type="Proteomes" id="UP000005631"/>
    </source>
</evidence>
<dbReference type="SUPFAM" id="SSF56349">
    <property type="entry name" value="DNA breaking-rejoining enzymes"/>
    <property type="match status" value="1"/>
</dbReference>
<dbReference type="Gene3D" id="1.10.443.10">
    <property type="entry name" value="Intergrase catalytic core"/>
    <property type="match status" value="1"/>
</dbReference>
<dbReference type="STRING" id="926562.Oweho_3260"/>
<reference evidence="4 5" key="1">
    <citation type="journal article" date="2012" name="Stand. Genomic Sci.">
        <title>Genome sequence of the orange-pigmented seawater bacterium Owenweeksia hongkongensis type strain (UST20020801(T)).</title>
        <authorList>
            <person name="Riedel T."/>
            <person name="Held B."/>
            <person name="Nolan M."/>
            <person name="Lucas S."/>
            <person name="Lapidus A."/>
            <person name="Tice H."/>
            <person name="Del Rio T.G."/>
            <person name="Cheng J.F."/>
            <person name="Han C."/>
            <person name="Tapia R."/>
            <person name="Goodwin L.A."/>
            <person name="Pitluck S."/>
            <person name="Liolios K."/>
            <person name="Mavromatis K."/>
            <person name="Pagani I."/>
            <person name="Ivanova N."/>
            <person name="Mikhailova N."/>
            <person name="Pati A."/>
            <person name="Chen A."/>
            <person name="Palaniappan K."/>
            <person name="Rohde M."/>
            <person name="Tindall B.J."/>
            <person name="Detter J.C."/>
            <person name="Goker M."/>
            <person name="Woyke T."/>
            <person name="Bristow J."/>
            <person name="Eisen J.A."/>
            <person name="Markowitz V."/>
            <person name="Hugenholtz P."/>
            <person name="Klenk H.P."/>
            <person name="Kyrpides N.C."/>
        </authorList>
    </citation>
    <scope>NUCLEOTIDE SEQUENCE</scope>
    <source>
        <strain evidence="5">DSM 17368 / JCM 12287 / NRRL B-23963</strain>
    </source>
</reference>
<dbReference type="eggNOG" id="COG0582">
    <property type="taxonomic scope" value="Bacteria"/>
</dbReference>
<evidence type="ECO:0000256" key="1">
    <source>
        <dbReference type="ARBA" id="ARBA00023125"/>
    </source>
</evidence>
<name>G8R4B1_OWEHD</name>
<evidence type="ECO:0000256" key="2">
    <source>
        <dbReference type="ARBA" id="ARBA00023172"/>
    </source>
</evidence>
<proteinExistence type="predicted"/>
<dbReference type="InterPro" id="IPR002104">
    <property type="entry name" value="Integrase_catalytic"/>
</dbReference>
<evidence type="ECO:0000259" key="3">
    <source>
        <dbReference type="Pfam" id="PF00589"/>
    </source>
</evidence>
<protein>
    <submittedName>
        <fullName evidence="4">Phage integrase family protein</fullName>
    </submittedName>
</protein>
<dbReference type="HOGENOM" id="CLU_629829_0_0_10"/>
<dbReference type="EMBL" id="CP003156">
    <property type="protein sequence ID" value="AEV34211.1"/>
    <property type="molecule type" value="Genomic_DNA"/>
</dbReference>
<keyword evidence="1" id="KW-0238">DNA-binding</keyword>
<dbReference type="AlphaFoldDB" id="G8R4B1"/>
<dbReference type="Gene3D" id="1.10.150.130">
    <property type="match status" value="1"/>
</dbReference>
<sequence length="435" mass="51010">MAHFVITNKQFERKDGTSQIIVRYTWEGKHYSKKILGLHCKKDDLDPFAQQVTKGFDKETLRGINNKITEIKLRASSILLEYEDPAPKFFFSKLFAEPKEEKQKKATDLIDLYKQWTDSEATSKVYSTTLPHLIDFKESRGNLLQVEEYSKILLKEFEAHLMKNGYIQNNRRIENGEVTKGRSSDERIMFKHSALKKHMKHFKFFGKYLTDLELPIKQSFRDYTFSIPSPEIPDTIALTKEEFDEFFYFDLENNFDLRLAQAAFIIGTAAGGIRISDLYNLTKESFDMQNFSVSFTQIKTGGDVHNPLNEEYIKPHLEFYLENLHKMPTEQEFNRRLKEIGNLIGWERTEVVNEYRGNSKRPTKIKVAIKDNISSKYMRKTFISMLVELGYTKEVIKSFSGHRDDKVIDHYIQLHHHTKREAILGFTPIKPKKDI</sequence>
<dbReference type="InterPro" id="IPR010998">
    <property type="entry name" value="Integrase_recombinase_N"/>
</dbReference>
<dbReference type="GO" id="GO:0003677">
    <property type="term" value="F:DNA binding"/>
    <property type="evidence" value="ECO:0007669"/>
    <property type="project" value="UniProtKB-KW"/>
</dbReference>
<keyword evidence="2" id="KW-0233">DNA recombination</keyword>
<dbReference type="InterPro" id="IPR011010">
    <property type="entry name" value="DNA_brk_join_enz"/>
</dbReference>
<dbReference type="GO" id="GO:0015074">
    <property type="term" value="P:DNA integration"/>
    <property type="evidence" value="ECO:0007669"/>
    <property type="project" value="InterPro"/>
</dbReference>
<evidence type="ECO:0000313" key="4">
    <source>
        <dbReference type="EMBL" id="AEV34211.1"/>
    </source>
</evidence>
<dbReference type="Proteomes" id="UP000005631">
    <property type="component" value="Chromosome"/>
</dbReference>
<organism evidence="4 5">
    <name type="scientific">Owenweeksia hongkongensis (strain DSM 17368 / CIP 108786 / JCM 12287 / NRRL B-23963 / UST20020801)</name>
    <dbReference type="NCBI Taxonomy" id="926562"/>
    <lineage>
        <taxon>Bacteria</taxon>
        <taxon>Pseudomonadati</taxon>
        <taxon>Bacteroidota</taxon>
        <taxon>Flavobacteriia</taxon>
        <taxon>Flavobacteriales</taxon>
        <taxon>Owenweeksiaceae</taxon>
        <taxon>Owenweeksia</taxon>
    </lineage>
</organism>
<dbReference type="Pfam" id="PF00589">
    <property type="entry name" value="Phage_integrase"/>
    <property type="match status" value="1"/>
</dbReference>
<dbReference type="OrthoDB" id="892893at2"/>
<dbReference type="KEGG" id="oho:Oweho_3260"/>
<dbReference type="GO" id="GO:0006310">
    <property type="term" value="P:DNA recombination"/>
    <property type="evidence" value="ECO:0007669"/>
    <property type="project" value="UniProtKB-KW"/>
</dbReference>
<accession>G8R4B1</accession>
<dbReference type="RefSeq" id="WP_014203558.1">
    <property type="nucleotide sequence ID" value="NC_016599.1"/>
</dbReference>
<keyword evidence="5" id="KW-1185">Reference proteome</keyword>
<dbReference type="InterPro" id="IPR013762">
    <property type="entry name" value="Integrase-like_cat_sf"/>
</dbReference>
<feature type="domain" description="Tyr recombinase" evidence="3">
    <location>
        <begin position="258"/>
        <end position="415"/>
    </location>
</feature>
<gene>
    <name evidence="4" type="ordered locus">Oweho_3260</name>
</gene>